<accession>A0A062UIQ0</accession>
<proteinExistence type="predicted"/>
<gene>
    <name evidence="1" type="ORF">HY30_18545</name>
</gene>
<evidence type="ECO:0000313" key="2">
    <source>
        <dbReference type="Proteomes" id="UP000027190"/>
    </source>
</evidence>
<dbReference type="STRING" id="1280947.HY30_18545"/>
<evidence type="ECO:0008006" key="3">
    <source>
        <dbReference type="Google" id="ProtNLM"/>
    </source>
</evidence>
<comment type="caution">
    <text evidence="1">The sequence shown here is derived from an EMBL/GenBank/DDBJ whole genome shotgun (WGS) entry which is preliminary data.</text>
</comment>
<evidence type="ECO:0000313" key="1">
    <source>
        <dbReference type="EMBL" id="KCZ56469.1"/>
    </source>
</evidence>
<dbReference type="AlphaFoldDB" id="A0A062UIQ0"/>
<dbReference type="Proteomes" id="UP000027190">
    <property type="component" value="Unassembled WGS sequence"/>
</dbReference>
<reference evidence="1 2" key="1">
    <citation type="journal article" date="2014" name="Antonie Van Leeuwenhoek">
        <title>Hyphomonas beringensis sp. nov. and Hyphomonas chukchiensis sp. nov., isolated from surface seawater of the Bering Sea and Chukchi Sea.</title>
        <authorList>
            <person name="Li C."/>
            <person name="Lai Q."/>
            <person name="Li G."/>
            <person name="Dong C."/>
            <person name="Wang J."/>
            <person name="Liao Y."/>
            <person name="Shao Z."/>
        </authorList>
    </citation>
    <scope>NUCLEOTIDE SEQUENCE [LARGE SCALE GENOMIC DNA]</scope>
    <source>
        <strain evidence="1 2">BH-BN04-4</strain>
    </source>
</reference>
<keyword evidence="2" id="KW-1185">Reference proteome</keyword>
<protein>
    <recommendedName>
        <fullName evidence="3">PAS domain-containing protein</fullName>
    </recommendedName>
</protein>
<name>A0A062UIQ0_9PROT</name>
<dbReference type="Pfam" id="PF07310">
    <property type="entry name" value="PAS_5"/>
    <property type="match status" value="1"/>
</dbReference>
<sequence>MPVMQDRSLHPNTRILVDAWRRMGRTPSTNTVDDPRVAEHPDLITQLFVVQHSREYGWLFRTAGQGLSGLLGRDLTNHDFLQLWSGPDREMMAHFMEAVRFDGAPGIIRGRGETLTGQRVEVEITLMPLVRPGTGAHGDTPRLLGLYQTLGGEPMLKGRPIWRHRISMLVPPDTHSTGPQLRLVSTNG</sequence>
<dbReference type="InterPro" id="IPR009922">
    <property type="entry name" value="DUF1457"/>
</dbReference>
<dbReference type="PATRIC" id="fig|1280947.3.peg.2769"/>
<dbReference type="EMBL" id="AWFG01000045">
    <property type="protein sequence ID" value="KCZ56469.1"/>
    <property type="molecule type" value="Genomic_DNA"/>
</dbReference>
<dbReference type="eggNOG" id="COG5388">
    <property type="taxonomic scope" value="Bacteria"/>
</dbReference>
<organism evidence="1 2">
    <name type="scientific">Hyphomonas chukchiensis</name>
    <dbReference type="NCBI Taxonomy" id="1280947"/>
    <lineage>
        <taxon>Bacteria</taxon>
        <taxon>Pseudomonadati</taxon>
        <taxon>Pseudomonadota</taxon>
        <taxon>Alphaproteobacteria</taxon>
        <taxon>Hyphomonadales</taxon>
        <taxon>Hyphomonadaceae</taxon>
        <taxon>Hyphomonas</taxon>
    </lineage>
</organism>